<feature type="transmembrane region" description="Helical" evidence="1">
    <location>
        <begin position="142"/>
        <end position="165"/>
    </location>
</feature>
<dbReference type="Pfam" id="PF11158">
    <property type="entry name" value="DUF2938"/>
    <property type="match status" value="1"/>
</dbReference>
<accession>A0A916YWX1</accession>
<proteinExistence type="predicted"/>
<organism evidence="2 3">
    <name type="scientific">Croceicoccus mobilis</name>
    <dbReference type="NCBI Taxonomy" id="1703339"/>
    <lineage>
        <taxon>Bacteria</taxon>
        <taxon>Pseudomonadati</taxon>
        <taxon>Pseudomonadota</taxon>
        <taxon>Alphaproteobacteria</taxon>
        <taxon>Sphingomonadales</taxon>
        <taxon>Erythrobacteraceae</taxon>
        <taxon>Croceicoccus</taxon>
    </lineage>
</organism>
<feature type="transmembrane region" description="Helical" evidence="1">
    <location>
        <begin position="105"/>
        <end position="130"/>
    </location>
</feature>
<evidence type="ECO:0000313" key="2">
    <source>
        <dbReference type="EMBL" id="GGD64849.1"/>
    </source>
</evidence>
<reference evidence="2" key="2">
    <citation type="submission" date="2020-09" db="EMBL/GenBank/DDBJ databases">
        <authorList>
            <person name="Sun Q."/>
            <person name="Zhou Y."/>
        </authorList>
    </citation>
    <scope>NUCLEOTIDE SEQUENCE</scope>
    <source>
        <strain evidence="2">CGMCC 1.15360</strain>
    </source>
</reference>
<dbReference type="EMBL" id="BMIP01000002">
    <property type="protein sequence ID" value="GGD64849.1"/>
    <property type="molecule type" value="Genomic_DNA"/>
</dbReference>
<comment type="caution">
    <text evidence="2">The sequence shown here is derived from an EMBL/GenBank/DDBJ whole genome shotgun (WGS) entry which is preliminary data.</text>
</comment>
<dbReference type="Proteomes" id="UP000612349">
    <property type="component" value="Unassembled WGS sequence"/>
</dbReference>
<reference evidence="2" key="1">
    <citation type="journal article" date="2014" name="Int. J. Syst. Evol. Microbiol.">
        <title>Complete genome sequence of Corynebacterium casei LMG S-19264T (=DSM 44701T), isolated from a smear-ripened cheese.</title>
        <authorList>
            <consortium name="US DOE Joint Genome Institute (JGI-PGF)"/>
            <person name="Walter F."/>
            <person name="Albersmeier A."/>
            <person name="Kalinowski J."/>
            <person name="Ruckert C."/>
        </authorList>
    </citation>
    <scope>NUCLEOTIDE SEQUENCE</scope>
    <source>
        <strain evidence="2">CGMCC 1.15360</strain>
    </source>
</reference>
<keyword evidence="1" id="KW-0812">Transmembrane</keyword>
<keyword evidence="1" id="KW-1133">Transmembrane helix</keyword>
<evidence type="ECO:0000313" key="3">
    <source>
        <dbReference type="Proteomes" id="UP000612349"/>
    </source>
</evidence>
<name>A0A916YWX1_9SPHN</name>
<dbReference type="InterPro" id="IPR021329">
    <property type="entry name" value="DUF2938"/>
</dbReference>
<feature type="transmembrane region" description="Helical" evidence="1">
    <location>
        <begin position="6"/>
        <end position="29"/>
    </location>
</feature>
<keyword evidence="3" id="KW-1185">Reference proteome</keyword>
<protein>
    <recommendedName>
        <fullName evidence="4">DUF2938 domain-containing protein</fullName>
    </recommendedName>
</protein>
<dbReference type="OrthoDB" id="9812539at2"/>
<gene>
    <name evidence="2" type="ORF">GCM10010990_12930</name>
</gene>
<keyword evidence="1" id="KW-0472">Membrane</keyword>
<sequence length="170" mass="17778">MPSGTIDLLIFASVVGIGSTLALDLFAALSRRTIGMGGSDWGLVGRWLMGLSRGELALADRETATSAIEQASGWLFHYAVGVLYALMLPVVGGTDFPVQPSVPPVIVIGLVLSSLAGTMILMPAMGGGLFGARLENRRARIAYVIIAHTVFAAAQFGFSVIFAMLQPLGI</sequence>
<evidence type="ECO:0000256" key="1">
    <source>
        <dbReference type="SAM" id="Phobius"/>
    </source>
</evidence>
<feature type="transmembrane region" description="Helical" evidence="1">
    <location>
        <begin position="75"/>
        <end position="93"/>
    </location>
</feature>
<evidence type="ECO:0008006" key="4">
    <source>
        <dbReference type="Google" id="ProtNLM"/>
    </source>
</evidence>
<dbReference type="RefSeq" id="WP_066775280.1">
    <property type="nucleotide sequence ID" value="NZ_BMIP01000002.1"/>
</dbReference>
<dbReference type="AlphaFoldDB" id="A0A916YWX1"/>